<evidence type="ECO:0000256" key="2">
    <source>
        <dbReference type="ARBA" id="ARBA00008240"/>
    </source>
</evidence>
<name>A0A5B7WSC1_9MICC</name>
<sequence>MGEDMSQQVSAAPKKVSYPKVLTASLSGSAIEWFDFFLYATAAAFIFDKQFFPSDDPYISQMLSYTTLALTFFIRPFGGIIFSHIGDRIGRKKTLVVTLSLMGGATVAIGLLPTYAQVGMLAPVLLILCRIIQGLAIGGEWGGALLLAYEYAPKNRRGLFGSIPQTGITIGMLLATIAFSLVSLLPQASFESWGWRLPFISSIVLIVIGLWIRGGLGETPAFKKQQATGDVAKLPIAETLRHHWRSVLIAIGAKIVETAPFYIFATFVVSYATGTLDYERSTVLNAVSAGALASTLMIPVMGWLADRWGRLQVYLCGAVVIGLFAAPFFLLLGTGADWAVFMAVIVGLGVVWPPVTATLGTLTSEIFSTRVRYTGVTLGYQIGAALAGGTAPLLCTFLLARFDGSWVPIALYIAAIAVLSIIAVSFAPKVARADDSIENPATEHPETNHDLPGGLPDGLSMTEVK</sequence>
<dbReference type="InterPro" id="IPR036259">
    <property type="entry name" value="MFS_trans_sf"/>
</dbReference>
<feature type="transmembrane region" description="Helical" evidence="12">
    <location>
        <begin position="121"/>
        <end position="147"/>
    </location>
</feature>
<dbReference type="InterPro" id="IPR005829">
    <property type="entry name" value="Sugar_transporter_CS"/>
</dbReference>
<dbReference type="EMBL" id="CP034412">
    <property type="protein sequence ID" value="QCY47046.1"/>
    <property type="molecule type" value="Genomic_DNA"/>
</dbReference>
<feature type="transmembrane region" description="Helical" evidence="12">
    <location>
        <begin position="94"/>
        <end position="115"/>
    </location>
</feature>
<feature type="transmembrane region" description="Helical" evidence="12">
    <location>
        <begin position="338"/>
        <end position="357"/>
    </location>
</feature>
<evidence type="ECO:0000313" key="15">
    <source>
        <dbReference type="Proteomes" id="UP000307000"/>
    </source>
</evidence>
<evidence type="ECO:0000313" key="14">
    <source>
        <dbReference type="EMBL" id="QCY47046.1"/>
    </source>
</evidence>
<protein>
    <recommendedName>
        <fullName evidence="10">Putative proline/betaine transporter</fullName>
    </recommendedName>
</protein>
<proteinExistence type="inferred from homology"/>
<evidence type="ECO:0000256" key="6">
    <source>
        <dbReference type="ARBA" id="ARBA00022847"/>
    </source>
</evidence>
<dbReference type="Pfam" id="PF07690">
    <property type="entry name" value="MFS_1"/>
    <property type="match status" value="1"/>
</dbReference>
<dbReference type="Gene3D" id="1.20.1250.20">
    <property type="entry name" value="MFS general substrate transporter like domains"/>
    <property type="match status" value="2"/>
</dbReference>
<dbReference type="FunFam" id="1.20.1250.20:FF:000001">
    <property type="entry name" value="Dicarboxylate MFS transporter"/>
    <property type="match status" value="1"/>
</dbReference>
<dbReference type="PANTHER" id="PTHR43045:SF1">
    <property type="entry name" value="SHIKIMATE TRANSPORTER"/>
    <property type="match status" value="1"/>
</dbReference>
<dbReference type="AlphaFoldDB" id="A0A5B7WSC1"/>
<feature type="transmembrane region" description="Helical" evidence="12">
    <location>
        <begin position="159"/>
        <end position="185"/>
    </location>
</feature>
<dbReference type="GO" id="GO:0015293">
    <property type="term" value="F:symporter activity"/>
    <property type="evidence" value="ECO:0007669"/>
    <property type="project" value="UniProtKB-KW"/>
</dbReference>
<dbReference type="PROSITE" id="PS00217">
    <property type="entry name" value="SUGAR_TRANSPORT_2"/>
    <property type="match status" value="1"/>
</dbReference>
<comment type="subcellular location">
    <subcellularLocation>
        <location evidence="1">Cell membrane</location>
        <topology evidence="1">Multi-pass membrane protein</topology>
    </subcellularLocation>
</comment>
<comment type="similarity">
    <text evidence="2">Belongs to the major facilitator superfamily. Metabolite:H+ Symporter (MHS) family (TC 2.A.1.6) family.</text>
</comment>
<comment type="function">
    <text evidence="9">May be a proton symporter involved in the uptake of osmolytes such as proline and glycine betaine.</text>
</comment>
<keyword evidence="5 12" id="KW-0812">Transmembrane</keyword>
<evidence type="ECO:0000256" key="11">
    <source>
        <dbReference type="SAM" id="MobiDB-lite"/>
    </source>
</evidence>
<evidence type="ECO:0000256" key="10">
    <source>
        <dbReference type="ARBA" id="ARBA00039918"/>
    </source>
</evidence>
<evidence type="ECO:0000256" key="1">
    <source>
        <dbReference type="ARBA" id="ARBA00004651"/>
    </source>
</evidence>
<evidence type="ECO:0000256" key="7">
    <source>
        <dbReference type="ARBA" id="ARBA00022989"/>
    </source>
</evidence>
<feature type="domain" description="Major facilitator superfamily (MFS) profile" evidence="13">
    <location>
        <begin position="21"/>
        <end position="432"/>
    </location>
</feature>
<dbReference type="PANTHER" id="PTHR43045">
    <property type="entry name" value="SHIKIMATE TRANSPORTER"/>
    <property type="match status" value="1"/>
</dbReference>
<feature type="transmembrane region" description="Helical" evidence="12">
    <location>
        <begin position="283"/>
        <end position="304"/>
    </location>
</feature>
<evidence type="ECO:0000256" key="12">
    <source>
        <dbReference type="SAM" id="Phobius"/>
    </source>
</evidence>
<evidence type="ECO:0000256" key="5">
    <source>
        <dbReference type="ARBA" id="ARBA00022692"/>
    </source>
</evidence>
<dbReference type="GO" id="GO:0005886">
    <property type="term" value="C:plasma membrane"/>
    <property type="evidence" value="ECO:0007669"/>
    <property type="project" value="UniProtKB-SubCell"/>
</dbReference>
<feature type="transmembrane region" description="Helical" evidence="12">
    <location>
        <begin position="197"/>
        <end position="216"/>
    </location>
</feature>
<accession>A0A5B7WSC1</accession>
<dbReference type="CDD" id="cd17369">
    <property type="entry name" value="MFS_ShiA_like"/>
    <property type="match status" value="1"/>
</dbReference>
<keyword evidence="3" id="KW-0813">Transport</keyword>
<dbReference type="KEGG" id="gcr:GcLGCM259_1313"/>
<feature type="compositionally biased region" description="Basic and acidic residues" evidence="11">
    <location>
        <begin position="439"/>
        <end position="449"/>
    </location>
</feature>
<feature type="transmembrane region" description="Helical" evidence="12">
    <location>
        <begin position="247"/>
        <end position="271"/>
    </location>
</feature>
<feature type="transmembrane region" description="Helical" evidence="12">
    <location>
        <begin position="378"/>
        <end position="400"/>
    </location>
</feature>
<keyword evidence="6" id="KW-0769">Symport</keyword>
<organism evidence="14 15">
    <name type="scientific">Glutamicibacter creatinolyticus</name>
    <dbReference type="NCBI Taxonomy" id="162496"/>
    <lineage>
        <taxon>Bacteria</taxon>
        <taxon>Bacillati</taxon>
        <taxon>Actinomycetota</taxon>
        <taxon>Actinomycetes</taxon>
        <taxon>Micrococcales</taxon>
        <taxon>Micrococcaceae</taxon>
        <taxon>Glutamicibacter</taxon>
    </lineage>
</organism>
<reference evidence="14 15" key="1">
    <citation type="submission" date="2018-12" db="EMBL/GenBank/DDBJ databases">
        <title>Complete Genome Sequence of Glutamicibacter creatinolyticus strain LGCM259,isolated from an abscess of a 12-year-old mare in Italy.</title>
        <authorList>
            <person name="Santos R.G."/>
            <person name="Silva A.L."/>
            <person name="Seyffert N."/>
            <person name="Castro T.L.P."/>
            <person name="Attili A.R."/>
            <person name="Rifici C."/>
            <person name="Mazzullo G."/>
            <person name="Brenig B."/>
            <person name="Venanzi F."/>
            <person name="Azevedo V."/>
        </authorList>
    </citation>
    <scope>NUCLEOTIDE SEQUENCE [LARGE SCALE GENOMIC DNA]</scope>
    <source>
        <strain evidence="14 15">LGCM 259</strain>
    </source>
</reference>
<dbReference type="Proteomes" id="UP000307000">
    <property type="component" value="Chromosome"/>
</dbReference>
<dbReference type="SUPFAM" id="SSF103473">
    <property type="entry name" value="MFS general substrate transporter"/>
    <property type="match status" value="1"/>
</dbReference>
<evidence type="ECO:0000256" key="9">
    <source>
        <dbReference type="ARBA" id="ARBA00037295"/>
    </source>
</evidence>
<feature type="transmembrane region" description="Helical" evidence="12">
    <location>
        <begin position="406"/>
        <end position="427"/>
    </location>
</feature>
<evidence type="ECO:0000256" key="3">
    <source>
        <dbReference type="ARBA" id="ARBA00022448"/>
    </source>
</evidence>
<feature type="transmembrane region" description="Helical" evidence="12">
    <location>
        <begin position="311"/>
        <end position="332"/>
    </location>
</feature>
<gene>
    <name evidence="14" type="ORF">GcLGCM259_1313</name>
</gene>
<keyword evidence="7 12" id="KW-1133">Transmembrane helix</keyword>
<feature type="region of interest" description="Disordered" evidence="11">
    <location>
        <begin position="439"/>
        <end position="465"/>
    </location>
</feature>
<dbReference type="PROSITE" id="PS50850">
    <property type="entry name" value="MFS"/>
    <property type="match status" value="1"/>
</dbReference>
<keyword evidence="4" id="KW-1003">Cell membrane</keyword>
<evidence type="ECO:0000256" key="4">
    <source>
        <dbReference type="ARBA" id="ARBA00022475"/>
    </source>
</evidence>
<evidence type="ECO:0000259" key="13">
    <source>
        <dbReference type="PROSITE" id="PS50850"/>
    </source>
</evidence>
<feature type="transmembrane region" description="Helical" evidence="12">
    <location>
        <begin position="21"/>
        <end position="47"/>
    </location>
</feature>
<dbReference type="InterPro" id="IPR011701">
    <property type="entry name" value="MFS"/>
</dbReference>
<keyword evidence="15" id="KW-1185">Reference proteome</keyword>
<evidence type="ECO:0000256" key="8">
    <source>
        <dbReference type="ARBA" id="ARBA00023136"/>
    </source>
</evidence>
<dbReference type="InterPro" id="IPR020846">
    <property type="entry name" value="MFS_dom"/>
</dbReference>
<keyword evidence="8 12" id="KW-0472">Membrane</keyword>
<feature type="transmembrane region" description="Helical" evidence="12">
    <location>
        <begin position="62"/>
        <end position="82"/>
    </location>
</feature>